<sequence>MAWRAGAVWAVSIAAVTAVSSGVPVAVAWLTKLVLDRLAGGPGALPDVLGPALALMALGLVAGVQPSVRRFAGNELDRRISLLAQDRLYTAVSRLSGLARFEDPAFIDRLRLATQAGGSTPGQVLNAVFAVAGGLITLAGFLVSLLTISPPMAVVLLLGAVPVLGAELVLARRRAASDWRLGPVERREFLYATLLSSANAAKEIRLFGLAAFLHDRMLRERSVAERERRGLDRSELRIQLALGLTAALVAGGGLVWAITQAGRGALSVGDVSMFVASVAGVQAGLSGIITEIAVAARRLLLFQHYLAVVGTEPDLRGTRRELPPLTGGIEFRDVWFRYGPEHPWVLRGVSLVVPYGRGVGLVGGNGSGKSTLVKLLCRFYDPEKGAVLWDGVDLREIDPAVLRARISGVFQDYMQYDMTAGENIGLGDLDRFTDRAAVREAARRAGAEEFVAALPRGYDTLITRVFFDSSDDEEGVFLSGGQGQRVAVARAMLRGDRDVLILDEPSSGLDAEAEHELHTRLKEHRRGRTSLLISHRLGAVRDADVLVVLENGVVAEQGTHDELMAAGGVYARMFTIQASGYREPDRPAMTEPGPPG</sequence>
<feature type="transmembrane region" description="Helical" evidence="9">
    <location>
        <begin position="152"/>
        <end position="171"/>
    </location>
</feature>
<dbReference type="InterPro" id="IPR027417">
    <property type="entry name" value="P-loop_NTPase"/>
</dbReference>
<dbReference type="Gene3D" id="1.20.1560.10">
    <property type="entry name" value="ABC transporter type 1, transmembrane domain"/>
    <property type="match status" value="1"/>
</dbReference>
<keyword evidence="7 9" id="KW-1133">Transmembrane helix</keyword>
<feature type="transmembrane region" description="Helical" evidence="9">
    <location>
        <begin position="271"/>
        <end position="296"/>
    </location>
</feature>
<reference evidence="12" key="1">
    <citation type="submission" date="2019-05" db="EMBL/GenBank/DDBJ databases">
        <title>Isolation, diversity and antifungal activity of Actinobacteria from wheat.</title>
        <authorList>
            <person name="Yu B."/>
        </authorList>
    </citation>
    <scope>NUCLEOTIDE SEQUENCE [LARGE SCALE GENOMIC DNA]</scope>
    <source>
        <strain evidence="12">NEAU-HEGS1-5</strain>
    </source>
</reference>
<dbReference type="InterPro" id="IPR003439">
    <property type="entry name" value="ABC_transporter-like_ATP-bd"/>
</dbReference>
<evidence type="ECO:0000313" key="12">
    <source>
        <dbReference type="EMBL" id="TLP55285.1"/>
    </source>
</evidence>
<dbReference type="PROSITE" id="PS50929">
    <property type="entry name" value="ABC_TM1F"/>
    <property type="match status" value="1"/>
</dbReference>
<dbReference type="SMART" id="SM00382">
    <property type="entry name" value="AAA"/>
    <property type="match status" value="1"/>
</dbReference>
<dbReference type="GO" id="GO:0005886">
    <property type="term" value="C:plasma membrane"/>
    <property type="evidence" value="ECO:0007669"/>
    <property type="project" value="UniProtKB-SubCell"/>
</dbReference>
<dbReference type="InterPro" id="IPR036640">
    <property type="entry name" value="ABC1_TM_sf"/>
</dbReference>
<dbReference type="SUPFAM" id="SSF90123">
    <property type="entry name" value="ABC transporter transmembrane region"/>
    <property type="match status" value="1"/>
</dbReference>
<dbReference type="GO" id="GO:0005524">
    <property type="term" value="F:ATP binding"/>
    <property type="evidence" value="ECO:0007669"/>
    <property type="project" value="UniProtKB-KW"/>
</dbReference>
<evidence type="ECO:0000256" key="8">
    <source>
        <dbReference type="ARBA" id="ARBA00023136"/>
    </source>
</evidence>
<dbReference type="FunFam" id="3.40.50.300:FF:000854">
    <property type="entry name" value="Multidrug ABC transporter ATP-binding protein"/>
    <property type="match status" value="1"/>
</dbReference>
<evidence type="ECO:0000256" key="3">
    <source>
        <dbReference type="ARBA" id="ARBA00022475"/>
    </source>
</evidence>
<dbReference type="EMBL" id="VANP01000011">
    <property type="protein sequence ID" value="TLP55285.1"/>
    <property type="molecule type" value="Genomic_DNA"/>
</dbReference>
<evidence type="ECO:0000256" key="6">
    <source>
        <dbReference type="ARBA" id="ARBA00022840"/>
    </source>
</evidence>
<feature type="transmembrane region" description="Helical" evidence="9">
    <location>
        <begin position="124"/>
        <end position="146"/>
    </location>
</feature>
<accession>A0A5R8YQ85</accession>
<protein>
    <submittedName>
        <fullName evidence="12">ABC transporter ATP-binding protein</fullName>
    </submittedName>
</protein>
<dbReference type="InterPro" id="IPR003593">
    <property type="entry name" value="AAA+_ATPase"/>
</dbReference>
<keyword evidence="3" id="KW-1003">Cell membrane</keyword>
<evidence type="ECO:0000256" key="1">
    <source>
        <dbReference type="ARBA" id="ARBA00004651"/>
    </source>
</evidence>
<comment type="subcellular location">
    <subcellularLocation>
        <location evidence="1">Cell membrane</location>
        <topology evidence="1">Multi-pass membrane protein</topology>
    </subcellularLocation>
</comment>
<dbReference type="Proteomes" id="UP000309033">
    <property type="component" value="Unassembled WGS sequence"/>
</dbReference>
<keyword evidence="4 9" id="KW-0812">Transmembrane</keyword>
<dbReference type="GO" id="GO:0015421">
    <property type="term" value="F:ABC-type oligopeptide transporter activity"/>
    <property type="evidence" value="ECO:0007669"/>
    <property type="project" value="TreeGrafter"/>
</dbReference>
<evidence type="ECO:0000256" key="5">
    <source>
        <dbReference type="ARBA" id="ARBA00022741"/>
    </source>
</evidence>
<name>A0A5R8YQ85_9ACTN</name>
<evidence type="ECO:0000259" key="10">
    <source>
        <dbReference type="PROSITE" id="PS50893"/>
    </source>
</evidence>
<evidence type="ECO:0000259" key="11">
    <source>
        <dbReference type="PROSITE" id="PS50929"/>
    </source>
</evidence>
<dbReference type="SUPFAM" id="SSF52540">
    <property type="entry name" value="P-loop containing nucleoside triphosphate hydrolases"/>
    <property type="match status" value="1"/>
</dbReference>
<dbReference type="PANTHER" id="PTHR43394:SF1">
    <property type="entry name" value="ATP-BINDING CASSETTE SUB-FAMILY B MEMBER 10, MITOCHONDRIAL"/>
    <property type="match status" value="1"/>
</dbReference>
<dbReference type="Gene3D" id="3.40.50.300">
    <property type="entry name" value="P-loop containing nucleotide triphosphate hydrolases"/>
    <property type="match status" value="1"/>
</dbReference>
<dbReference type="PROSITE" id="PS50893">
    <property type="entry name" value="ABC_TRANSPORTER_2"/>
    <property type="match status" value="1"/>
</dbReference>
<keyword evidence="13" id="KW-1185">Reference proteome</keyword>
<organism evidence="12 13">
    <name type="scientific">Microbispora triticiradicis</name>
    <dbReference type="NCBI Taxonomy" id="2200763"/>
    <lineage>
        <taxon>Bacteria</taxon>
        <taxon>Bacillati</taxon>
        <taxon>Actinomycetota</taxon>
        <taxon>Actinomycetes</taxon>
        <taxon>Streptosporangiales</taxon>
        <taxon>Streptosporangiaceae</taxon>
        <taxon>Microbispora</taxon>
    </lineage>
</organism>
<feature type="transmembrane region" description="Helical" evidence="9">
    <location>
        <begin position="44"/>
        <end position="64"/>
    </location>
</feature>
<proteinExistence type="predicted"/>
<keyword evidence="5" id="KW-0547">Nucleotide-binding</keyword>
<gene>
    <name evidence="12" type="ORF">FED44_25880</name>
</gene>
<evidence type="ECO:0000313" key="13">
    <source>
        <dbReference type="Proteomes" id="UP000309033"/>
    </source>
</evidence>
<dbReference type="AlphaFoldDB" id="A0A5R8YQ85"/>
<dbReference type="PANTHER" id="PTHR43394">
    <property type="entry name" value="ATP-DEPENDENT PERMEASE MDL1, MITOCHONDRIAL"/>
    <property type="match status" value="1"/>
</dbReference>
<dbReference type="OrthoDB" id="9806127at2"/>
<comment type="caution">
    <text evidence="12">The sequence shown here is derived from an EMBL/GenBank/DDBJ whole genome shotgun (WGS) entry which is preliminary data.</text>
</comment>
<evidence type="ECO:0000256" key="2">
    <source>
        <dbReference type="ARBA" id="ARBA00022448"/>
    </source>
</evidence>
<dbReference type="InterPro" id="IPR011527">
    <property type="entry name" value="ABC1_TM_dom"/>
</dbReference>
<keyword evidence="6 12" id="KW-0067">ATP-binding</keyword>
<keyword evidence="8 9" id="KW-0472">Membrane</keyword>
<evidence type="ECO:0000256" key="7">
    <source>
        <dbReference type="ARBA" id="ARBA00022989"/>
    </source>
</evidence>
<evidence type="ECO:0000256" key="9">
    <source>
        <dbReference type="SAM" id="Phobius"/>
    </source>
</evidence>
<keyword evidence="2" id="KW-0813">Transport</keyword>
<evidence type="ECO:0000256" key="4">
    <source>
        <dbReference type="ARBA" id="ARBA00022692"/>
    </source>
</evidence>
<feature type="domain" description="ABC transmembrane type-1" evidence="11">
    <location>
        <begin position="13"/>
        <end position="297"/>
    </location>
</feature>
<dbReference type="GO" id="GO:0016887">
    <property type="term" value="F:ATP hydrolysis activity"/>
    <property type="evidence" value="ECO:0007669"/>
    <property type="project" value="InterPro"/>
</dbReference>
<dbReference type="Pfam" id="PF00005">
    <property type="entry name" value="ABC_tran"/>
    <property type="match status" value="1"/>
</dbReference>
<feature type="domain" description="ABC transporter" evidence="10">
    <location>
        <begin position="329"/>
        <end position="576"/>
    </location>
</feature>
<dbReference type="InterPro" id="IPR039421">
    <property type="entry name" value="Type_1_exporter"/>
</dbReference>
<feature type="transmembrane region" description="Helical" evidence="9">
    <location>
        <begin position="238"/>
        <end position="259"/>
    </location>
</feature>